<name>A0ABP6RY68_9PSEU</name>
<organism evidence="2 3">
    <name type="scientific">Saccharopolyspora gregorii</name>
    <dbReference type="NCBI Taxonomy" id="33914"/>
    <lineage>
        <taxon>Bacteria</taxon>
        <taxon>Bacillati</taxon>
        <taxon>Actinomycetota</taxon>
        <taxon>Actinomycetes</taxon>
        <taxon>Pseudonocardiales</taxon>
        <taxon>Pseudonocardiaceae</taxon>
        <taxon>Saccharopolyspora</taxon>
    </lineage>
</organism>
<keyword evidence="3" id="KW-1185">Reference proteome</keyword>
<reference evidence="3" key="1">
    <citation type="journal article" date="2019" name="Int. J. Syst. Evol. Microbiol.">
        <title>The Global Catalogue of Microorganisms (GCM) 10K type strain sequencing project: providing services to taxonomists for standard genome sequencing and annotation.</title>
        <authorList>
            <consortium name="The Broad Institute Genomics Platform"/>
            <consortium name="The Broad Institute Genome Sequencing Center for Infectious Disease"/>
            <person name="Wu L."/>
            <person name="Ma J."/>
        </authorList>
    </citation>
    <scope>NUCLEOTIDE SEQUENCE [LARGE SCALE GENOMIC DNA]</scope>
    <source>
        <strain evidence="3">JCM 9687</strain>
    </source>
</reference>
<evidence type="ECO:0000313" key="2">
    <source>
        <dbReference type="EMBL" id="GAA3363241.1"/>
    </source>
</evidence>
<dbReference type="RefSeq" id="WP_344930298.1">
    <property type="nucleotide sequence ID" value="NZ_BAAAYK010000038.1"/>
</dbReference>
<proteinExistence type="predicted"/>
<evidence type="ECO:0000259" key="1">
    <source>
        <dbReference type="Pfam" id="PF04149"/>
    </source>
</evidence>
<dbReference type="Pfam" id="PF04149">
    <property type="entry name" value="DUF397"/>
    <property type="match status" value="1"/>
</dbReference>
<accession>A0ABP6RY68</accession>
<dbReference type="Proteomes" id="UP001500483">
    <property type="component" value="Unassembled WGS sequence"/>
</dbReference>
<dbReference type="InterPro" id="IPR007278">
    <property type="entry name" value="DUF397"/>
</dbReference>
<dbReference type="EMBL" id="BAAAYK010000038">
    <property type="protein sequence ID" value="GAA3363241.1"/>
    <property type="molecule type" value="Genomic_DNA"/>
</dbReference>
<feature type="domain" description="DUF397" evidence="1">
    <location>
        <begin position="5"/>
        <end position="55"/>
    </location>
</feature>
<gene>
    <name evidence="2" type="ORF">GCM10020366_54350</name>
</gene>
<comment type="caution">
    <text evidence="2">The sequence shown here is derived from an EMBL/GenBank/DDBJ whole genome shotgun (WGS) entry which is preliminary data.</text>
</comment>
<protein>
    <recommendedName>
        <fullName evidence="1">DUF397 domain-containing protein</fullName>
    </recommendedName>
</protein>
<sequence>MTEPTWRKSSRSNAFDNCVEVALSQDAAAVRDSKDRTAGSLLFSRRDWRRFLSGVGEGHYDR</sequence>
<evidence type="ECO:0000313" key="3">
    <source>
        <dbReference type="Proteomes" id="UP001500483"/>
    </source>
</evidence>